<evidence type="ECO:0000256" key="2">
    <source>
        <dbReference type="ARBA" id="ARBA00022723"/>
    </source>
</evidence>
<evidence type="ECO:0000313" key="8">
    <source>
        <dbReference type="Proteomes" id="UP000295701"/>
    </source>
</evidence>
<keyword evidence="2" id="KW-0479">Metal-binding</keyword>
<evidence type="ECO:0000313" key="7">
    <source>
        <dbReference type="EMBL" id="TDL79665.1"/>
    </source>
</evidence>
<dbReference type="OrthoDB" id="9765517at2"/>
<reference evidence="7 8" key="1">
    <citation type="submission" date="2019-03" db="EMBL/GenBank/DDBJ databases">
        <title>Primorskyibacter sp. SS33 isolated from sediments.</title>
        <authorList>
            <person name="Xunke S."/>
        </authorList>
    </citation>
    <scope>NUCLEOTIDE SEQUENCE [LARGE SCALE GENOMIC DNA]</scope>
    <source>
        <strain evidence="7 8">SS33</strain>
    </source>
</reference>
<dbReference type="Pfam" id="PF03738">
    <property type="entry name" value="GSP_synth"/>
    <property type="match status" value="1"/>
</dbReference>
<evidence type="ECO:0000256" key="3">
    <source>
        <dbReference type="ARBA" id="ARBA00022741"/>
    </source>
</evidence>
<dbReference type="RefSeq" id="WP_133396676.1">
    <property type="nucleotide sequence ID" value="NZ_SNAA01000008.1"/>
</dbReference>
<evidence type="ECO:0000256" key="1">
    <source>
        <dbReference type="ARBA" id="ARBA00022598"/>
    </source>
</evidence>
<dbReference type="GO" id="GO:0046872">
    <property type="term" value="F:metal ion binding"/>
    <property type="evidence" value="ECO:0007669"/>
    <property type="project" value="UniProtKB-KW"/>
</dbReference>
<proteinExistence type="predicted"/>
<dbReference type="SUPFAM" id="SSF52440">
    <property type="entry name" value="PreATP-grasp domain"/>
    <property type="match status" value="1"/>
</dbReference>
<keyword evidence="5" id="KW-0460">Magnesium</keyword>
<keyword evidence="1" id="KW-0436">Ligase</keyword>
<dbReference type="InterPro" id="IPR005494">
    <property type="entry name" value="GSPS_pre-ATP-grasp-like_dom"/>
</dbReference>
<evidence type="ECO:0000259" key="6">
    <source>
        <dbReference type="Pfam" id="PF03738"/>
    </source>
</evidence>
<name>A0A4R6A9T8_9RHOB</name>
<dbReference type="GO" id="GO:0016874">
    <property type="term" value="F:ligase activity"/>
    <property type="evidence" value="ECO:0007669"/>
    <property type="project" value="UniProtKB-KW"/>
</dbReference>
<dbReference type="Proteomes" id="UP000295701">
    <property type="component" value="Unassembled WGS sequence"/>
</dbReference>
<keyword evidence="4" id="KW-0067">ATP-binding</keyword>
<dbReference type="SUPFAM" id="SSF56059">
    <property type="entry name" value="Glutathione synthetase ATP-binding domain-like"/>
    <property type="match status" value="1"/>
</dbReference>
<dbReference type="GO" id="GO:0005524">
    <property type="term" value="F:ATP binding"/>
    <property type="evidence" value="ECO:0007669"/>
    <property type="project" value="UniProtKB-KW"/>
</dbReference>
<gene>
    <name evidence="7" type="ORF">E2L08_08650</name>
</gene>
<evidence type="ECO:0000256" key="4">
    <source>
        <dbReference type="ARBA" id="ARBA00022840"/>
    </source>
</evidence>
<keyword evidence="3" id="KW-0547">Nucleotide-binding</keyword>
<dbReference type="Gene3D" id="3.30.1490.330">
    <property type="match status" value="1"/>
</dbReference>
<keyword evidence="8" id="KW-1185">Reference proteome</keyword>
<dbReference type="AlphaFoldDB" id="A0A4R6A9T8"/>
<protein>
    <submittedName>
        <fullName evidence="7">Glutathionylspermidine synthase family protein</fullName>
    </submittedName>
</protein>
<organism evidence="7 8">
    <name type="scientific">Palleronia sediminis</name>
    <dbReference type="NCBI Taxonomy" id="2547833"/>
    <lineage>
        <taxon>Bacteria</taxon>
        <taxon>Pseudomonadati</taxon>
        <taxon>Pseudomonadota</taxon>
        <taxon>Alphaproteobacteria</taxon>
        <taxon>Rhodobacterales</taxon>
        <taxon>Roseobacteraceae</taxon>
        <taxon>Palleronia</taxon>
    </lineage>
</organism>
<comment type="caution">
    <text evidence="7">The sequence shown here is derived from an EMBL/GenBank/DDBJ whole genome shotgun (WGS) entry which is preliminary data.</text>
</comment>
<sequence>MRRDDLGARPDWQDKAGEAGFTFHHIGGELYWDESHAYAFSLEEIEAGLETPAEELHALCREAVDHVLASEEMLDRLAIPPEHRDLVATSWQAGDPELYGRMDFAFDGTGPAKLLEYNADTPTTLYETSGFQWDWLEDMIGAGRLPEGADQFNGLFEALVARFAALFARDEDLHFAAFADAPEDYATVETLAWAAREAGLGAHFTDIRKIGISETGQFTDAEDRVIGTLFKLYPWEDMLRDDFADAIAGAQCRFLEPPWKAILSNKGILPVLWRMFPGHPSLLPAVFEGEDTADLGPDIVSKPLFSREGAGVRLSVGGRDEASPDTQYDAHPRILQAYGPLPRFGEDHVVCGVWMVGETAAGLGLRADRSRITQDTSRFVPHYIDPR</sequence>
<evidence type="ECO:0000256" key="5">
    <source>
        <dbReference type="ARBA" id="ARBA00022842"/>
    </source>
</evidence>
<accession>A0A4R6A9T8</accession>
<feature type="domain" description="Glutathionylspermidine synthase pre-ATP-grasp-like" evidence="6">
    <location>
        <begin position="12"/>
        <end position="384"/>
    </location>
</feature>
<dbReference type="EMBL" id="SNAA01000008">
    <property type="protein sequence ID" value="TDL79665.1"/>
    <property type="molecule type" value="Genomic_DNA"/>
</dbReference>
<dbReference type="InterPro" id="IPR016185">
    <property type="entry name" value="PreATP-grasp_dom_sf"/>
</dbReference>